<dbReference type="EMBL" id="LLXS01000005">
    <property type="protein sequence ID" value="KRG44934.1"/>
    <property type="molecule type" value="Genomic_DNA"/>
</dbReference>
<proteinExistence type="predicted"/>
<sequence>MKPAAKIVLGAGALALVGVLLVAGLQRQPSAAVAPAQSAVETVSSGLPPAATATQDTVAPWQSSGAAQTATPDTGIATAPAFPRRPAKPAAATQLSLQQMDQQLAQNEAQAQALLRQLDTAAATGSLPANVNIEAARANIQIALQAQRLGREMAMLIQQPDSPQRQARISQVSDELGRLRAQLRYDISSAASAAPAPAAPR</sequence>
<evidence type="ECO:0000313" key="3">
    <source>
        <dbReference type="EMBL" id="KRG44934.1"/>
    </source>
</evidence>
<evidence type="ECO:0000256" key="1">
    <source>
        <dbReference type="SAM" id="Coils"/>
    </source>
</evidence>
<gene>
    <name evidence="3" type="ORF">ARC78_03750</name>
</gene>
<evidence type="ECO:0000313" key="4">
    <source>
        <dbReference type="Proteomes" id="UP000050836"/>
    </source>
</evidence>
<keyword evidence="1" id="KW-0175">Coiled coil</keyword>
<protein>
    <submittedName>
        <fullName evidence="3">Uncharacterized protein</fullName>
    </submittedName>
</protein>
<feature type="region of interest" description="Disordered" evidence="2">
    <location>
        <begin position="47"/>
        <end position="88"/>
    </location>
</feature>
<feature type="coiled-coil region" evidence="1">
    <location>
        <begin position="97"/>
        <end position="124"/>
    </location>
</feature>
<evidence type="ECO:0000256" key="2">
    <source>
        <dbReference type="SAM" id="MobiDB-lite"/>
    </source>
</evidence>
<dbReference type="Proteomes" id="UP000050836">
    <property type="component" value="Unassembled WGS sequence"/>
</dbReference>
<feature type="compositionally biased region" description="Polar residues" evidence="2">
    <location>
        <begin position="52"/>
        <end position="72"/>
    </location>
</feature>
<keyword evidence="4" id="KW-1185">Reference proteome</keyword>
<accession>A0A0R0AIC7</accession>
<dbReference type="AlphaFoldDB" id="A0A0R0AIC7"/>
<comment type="caution">
    <text evidence="3">The sequence shown here is derived from an EMBL/GenBank/DDBJ whole genome shotgun (WGS) entry which is preliminary data.</text>
</comment>
<reference evidence="3 4" key="1">
    <citation type="submission" date="2015-10" db="EMBL/GenBank/DDBJ databases">
        <title>Genome sequencing and analysis of members of genus Stenotrophomonas.</title>
        <authorList>
            <person name="Patil P.P."/>
            <person name="Midha S."/>
            <person name="Patil P.B."/>
        </authorList>
    </citation>
    <scope>NUCLEOTIDE SEQUENCE [LARGE SCALE GENOMIC DNA]</scope>
    <source>
        <strain evidence="3 4">JCM 9942</strain>
    </source>
</reference>
<organism evidence="3 4">
    <name type="scientific">Stenotrophomonas pictorum JCM 9942</name>
    <dbReference type="NCBI Taxonomy" id="1236960"/>
    <lineage>
        <taxon>Bacteria</taxon>
        <taxon>Pseudomonadati</taxon>
        <taxon>Pseudomonadota</taxon>
        <taxon>Gammaproteobacteria</taxon>
        <taxon>Lysobacterales</taxon>
        <taxon>Lysobacteraceae</taxon>
        <taxon>Stenotrophomonas</taxon>
    </lineage>
</organism>
<name>A0A0R0AIC7_9GAMM</name>
<feature type="compositionally biased region" description="Low complexity" evidence="2">
    <location>
        <begin position="77"/>
        <end position="88"/>
    </location>
</feature>
<dbReference type="RefSeq" id="WP_057505598.1">
    <property type="nucleotide sequence ID" value="NZ_LLXS01000005.1"/>
</dbReference>